<evidence type="ECO:0000313" key="14">
    <source>
        <dbReference type="Proteomes" id="UP001497623"/>
    </source>
</evidence>
<dbReference type="GO" id="GO:0005634">
    <property type="term" value="C:nucleus"/>
    <property type="evidence" value="ECO:0007669"/>
    <property type="project" value="UniProtKB-SubCell"/>
</dbReference>
<evidence type="ECO:0000256" key="5">
    <source>
        <dbReference type="ARBA" id="ARBA00022771"/>
    </source>
</evidence>
<keyword evidence="9" id="KW-0804">Transcription</keyword>
<feature type="non-terminal residue" evidence="13">
    <location>
        <position position="172"/>
    </location>
</feature>
<dbReference type="PANTHER" id="PTHR24393">
    <property type="entry name" value="ZINC FINGER PROTEIN"/>
    <property type="match status" value="1"/>
</dbReference>
<organism evidence="13 14">
    <name type="scientific">Meganyctiphanes norvegica</name>
    <name type="common">Northern krill</name>
    <name type="synonym">Thysanopoda norvegica</name>
    <dbReference type="NCBI Taxonomy" id="48144"/>
    <lineage>
        <taxon>Eukaryota</taxon>
        <taxon>Metazoa</taxon>
        <taxon>Ecdysozoa</taxon>
        <taxon>Arthropoda</taxon>
        <taxon>Crustacea</taxon>
        <taxon>Multicrustacea</taxon>
        <taxon>Malacostraca</taxon>
        <taxon>Eumalacostraca</taxon>
        <taxon>Eucarida</taxon>
        <taxon>Euphausiacea</taxon>
        <taxon>Euphausiidae</taxon>
        <taxon>Meganyctiphanes</taxon>
    </lineage>
</organism>
<dbReference type="SMART" id="SM00355">
    <property type="entry name" value="ZnF_C2H2"/>
    <property type="match status" value="2"/>
</dbReference>
<name>A0AAV2QZM5_MEGNR</name>
<evidence type="ECO:0000256" key="10">
    <source>
        <dbReference type="ARBA" id="ARBA00023242"/>
    </source>
</evidence>
<evidence type="ECO:0000256" key="2">
    <source>
        <dbReference type="ARBA" id="ARBA00006991"/>
    </source>
</evidence>
<keyword evidence="4" id="KW-0677">Repeat</keyword>
<dbReference type="Pfam" id="PF00096">
    <property type="entry name" value="zf-C2H2"/>
    <property type="match status" value="1"/>
</dbReference>
<reference evidence="13 14" key="1">
    <citation type="submission" date="2024-05" db="EMBL/GenBank/DDBJ databases">
        <authorList>
            <person name="Wallberg A."/>
        </authorList>
    </citation>
    <scope>NUCLEOTIDE SEQUENCE [LARGE SCALE GENOMIC DNA]</scope>
</reference>
<dbReference type="SUPFAM" id="SSF57667">
    <property type="entry name" value="beta-beta-alpha zinc fingers"/>
    <property type="match status" value="2"/>
</dbReference>
<dbReference type="GO" id="GO:0008270">
    <property type="term" value="F:zinc ion binding"/>
    <property type="evidence" value="ECO:0007669"/>
    <property type="project" value="UniProtKB-KW"/>
</dbReference>
<dbReference type="PANTHER" id="PTHR24393:SF15">
    <property type="entry name" value="IP01243P-RELATED"/>
    <property type="match status" value="1"/>
</dbReference>
<dbReference type="AlphaFoldDB" id="A0AAV2QZM5"/>
<evidence type="ECO:0000256" key="7">
    <source>
        <dbReference type="ARBA" id="ARBA00023015"/>
    </source>
</evidence>
<dbReference type="FunFam" id="3.30.160.60:FF:000218">
    <property type="entry name" value="Zinc finger protein 10"/>
    <property type="match status" value="1"/>
</dbReference>
<feature type="domain" description="C2H2-type" evidence="12">
    <location>
        <begin position="99"/>
        <end position="135"/>
    </location>
</feature>
<feature type="domain" description="C2H2-type" evidence="12">
    <location>
        <begin position="136"/>
        <end position="163"/>
    </location>
</feature>
<evidence type="ECO:0000256" key="6">
    <source>
        <dbReference type="ARBA" id="ARBA00022833"/>
    </source>
</evidence>
<dbReference type="InterPro" id="IPR036236">
    <property type="entry name" value="Znf_C2H2_sf"/>
</dbReference>
<evidence type="ECO:0000256" key="9">
    <source>
        <dbReference type="ARBA" id="ARBA00023163"/>
    </source>
</evidence>
<dbReference type="GO" id="GO:0001228">
    <property type="term" value="F:DNA-binding transcription activator activity, RNA polymerase II-specific"/>
    <property type="evidence" value="ECO:0007669"/>
    <property type="project" value="TreeGrafter"/>
</dbReference>
<keyword evidence="14" id="KW-1185">Reference proteome</keyword>
<protein>
    <recommendedName>
        <fullName evidence="12">C2H2-type domain-containing protein</fullName>
    </recommendedName>
</protein>
<evidence type="ECO:0000259" key="12">
    <source>
        <dbReference type="PROSITE" id="PS50157"/>
    </source>
</evidence>
<keyword evidence="10" id="KW-0539">Nucleus</keyword>
<proteinExistence type="inferred from homology"/>
<keyword evidence="5 11" id="KW-0863">Zinc-finger</keyword>
<keyword evidence="3" id="KW-0479">Metal-binding</keyword>
<dbReference type="GO" id="GO:0000978">
    <property type="term" value="F:RNA polymerase II cis-regulatory region sequence-specific DNA binding"/>
    <property type="evidence" value="ECO:0007669"/>
    <property type="project" value="TreeGrafter"/>
</dbReference>
<evidence type="ECO:0000256" key="3">
    <source>
        <dbReference type="ARBA" id="ARBA00022723"/>
    </source>
</evidence>
<gene>
    <name evidence="13" type="ORF">MNOR_LOCUS18059</name>
</gene>
<evidence type="ECO:0000313" key="13">
    <source>
        <dbReference type="EMBL" id="CAL4105265.1"/>
    </source>
</evidence>
<dbReference type="FunFam" id="3.30.160.60:FF:002254">
    <property type="entry name" value="Zinc finger protein 540"/>
    <property type="match status" value="1"/>
</dbReference>
<dbReference type="Gene3D" id="3.30.160.60">
    <property type="entry name" value="Classic Zinc Finger"/>
    <property type="match status" value="4"/>
</dbReference>
<dbReference type="PROSITE" id="PS00028">
    <property type="entry name" value="ZINC_FINGER_C2H2_1"/>
    <property type="match status" value="2"/>
</dbReference>
<comment type="caution">
    <text evidence="13">The sequence shown here is derived from an EMBL/GenBank/DDBJ whole genome shotgun (WGS) entry which is preliminary data.</text>
</comment>
<evidence type="ECO:0000256" key="4">
    <source>
        <dbReference type="ARBA" id="ARBA00022737"/>
    </source>
</evidence>
<evidence type="ECO:0000256" key="1">
    <source>
        <dbReference type="ARBA" id="ARBA00004123"/>
    </source>
</evidence>
<comment type="similarity">
    <text evidence="2">Belongs to the krueppel C2H2-type zinc-finger protein family.</text>
</comment>
<keyword evidence="6" id="KW-0862">Zinc</keyword>
<evidence type="ECO:0000256" key="8">
    <source>
        <dbReference type="ARBA" id="ARBA00023125"/>
    </source>
</evidence>
<accession>A0AAV2QZM5</accession>
<sequence length="172" mass="20257">MNNKIVIKPEDRESYYSHKVYTKIKKDVEYMAKKEFEFKEEPIEIEKSDMFAKEVLMQVQGTKEESKDEIIVYEQQIGFPSERYTAIRHVNNHTGGKPYRCNQCAKAFSLNSTLMNHMKIHDLAQHMGTHTGEKPYQCKQCDKAFSQRSRLTIHMRKHTGEKPYQCNQCDKA</sequence>
<evidence type="ECO:0000256" key="11">
    <source>
        <dbReference type="PROSITE-ProRule" id="PRU00042"/>
    </source>
</evidence>
<comment type="subcellular location">
    <subcellularLocation>
        <location evidence="1">Nucleus</location>
    </subcellularLocation>
</comment>
<dbReference type="PROSITE" id="PS50157">
    <property type="entry name" value="ZINC_FINGER_C2H2_2"/>
    <property type="match status" value="2"/>
</dbReference>
<dbReference type="Proteomes" id="UP001497623">
    <property type="component" value="Unassembled WGS sequence"/>
</dbReference>
<dbReference type="EMBL" id="CAXKWB010012731">
    <property type="protein sequence ID" value="CAL4105265.1"/>
    <property type="molecule type" value="Genomic_DNA"/>
</dbReference>
<dbReference type="InterPro" id="IPR013087">
    <property type="entry name" value="Znf_C2H2_type"/>
</dbReference>
<dbReference type="Pfam" id="PF13465">
    <property type="entry name" value="zf-H2C2_2"/>
    <property type="match status" value="1"/>
</dbReference>
<keyword evidence="7" id="KW-0805">Transcription regulation</keyword>
<keyword evidence="8" id="KW-0238">DNA-binding</keyword>